<dbReference type="EMBL" id="MU864970">
    <property type="protein sequence ID" value="KAK4462560.1"/>
    <property type="molecule type" value="Genomic_DNA"/>
</dbReference>
<dbReference type="Proteomes" id="UP001321749">
    <property type="component" value="Unassembled WGS sequence"/>
</dbReference>
<gene>
    <name evidence="2" type="ORF">QBC42DRAFT_78056</name>
</gene>
<name>A0AAV9HR92_9PEZI</name>
<reference evidence="2" key="1">
    <citation type="journal article" date="2023" name="Mol. Phylogenet. Evol.">
        <title>Genome-scale phylogeny and comparative genomics of the fungal order Sordariales.</title>
        <authorList>
            <person name="Hensen N."/>
            <person name="Bonometti L."/>
            <person name="Westerberg I."/>
            <person name="Brannstrom I.O."/>
            <person name="Guillou S."/>
            <person name="Cros-Aarteil S."/>
            <person name="Calhoun S."/>
            <person name="Haridas S."/>
            <person name="Kuo A."/>
            <person name="Mondo S."/>
            <person name="Pangilinan J."/>
            <person name="Riley R."/>
            <person name="LaButti K."/>
            <person name="Andreopoulos B."/>
            <person name="Lipzen A."/>
            <person name="Chen C."/>
            <person name="Yan M."/>
            <person name="Daum C."/>
            <person name="Ng V."/>
            <person name="Clum A."/>
            <person name="Steindorff A."/>
            <person name="Ohm R.A."/>
            <person name="Martin F."/>
            <person name="Silar P."/>
            <person name="Natvig D.O."/>
            <person name="Lalanne C."/>
            <person name="Gautier V."/>
            <person name="Ament-Velasquez S.L."/>
            <person name="Kruys A."/>
            <person name="Hutchinson M.I."/>
            <person name="Powell A.J."/>
            <person name="Barry K."/>
            <person name="Miller A.N."/>
            <person name="Grigoriev I.V."/>
            <person name="Debuchy R."/>
            <person name="Gladieux P."/>
            <person name="Hiltunen Thoren M."/>
            <person name="Johannesson H."/>
        </authorList>
    </citation>
    <scope>NUCLEOTIDE SEQUENCE</scope>
    <source>
        <strain evidence="2">PSN324</strain>
    </source>
</reference>
<organism evidence="2 3">
    <name type="scientific">Cladorrhinum samala</name>
    <dbReference type="NCBI Taxonomy" id="585594"/>
    <lineage>
        <taxon>Eukaryota</taxon>
        <taxon>Fungi</taxon>
        <taxon>Dikarya</taxon>
        <taxon>Ascomycota</taxon>
        <taxon>Pezizomycotina</taxon>
        <taxon>Sordariomycetes</taxon>
        <taxon>Sordariomycetidae</taxon>
        <taxon>Sordariales</taxon>
        <taxon>Podosporaceae</taxon>
        <taxon>Cladorrhinum</taxon>
    </lineage>
</organism>
<reference evidence="2" key="2">
    <citation type="submission" date="2023-06" db="EMBL/GenBank/DDBJ databases">
        <authorList>
            <consortium name="Lawrence Berkeley National Laboratory"/>
            <person name="Mondo S.J."/>
            <person name="Hensen N."/>
            <person name="Bonometti L."/>
            <person name="Westerberg I."/>
            <person name="Brannstrom I.O."/>
            <person name="Guillou S."/>
            <person name="Cros-Aarteil S."/>
            <person name="Calhoun S."/>
            <person name="Haridas S."/>
            <person name="Kuo A."/>
            <person name="Pangilinan J."/>
            <person name="Riley R."/>
            <person name="Labutti K."/>
            <person name="Andreopoulos B."/>
            <person name="Lipzen A."/>
            <person name="Chen C."/>
            <person name="Yanf M."/>
            <person name="Daum C."/>
            <person name="Ng V."/>
            <person name="Clum A."/>
            <person name="Steindorff A."/>
            <person name="Ohm R."/>
            <person name="Martin F."/>
            <person name="Silar P."/>
            <person name="Natvig D."/>
            <person name="Lalanne C."/>
            <person name="Gautier V."/>
            <person name="Ament-Velasquez S.L."/>
            <person name="Kruys A."/>
            <person name="Hutchinson M.I."/>
            <person name="Powell A.J."/>
            <person name="Barry K."/>
            <person name="Miller A.N."/>
            <person name="Grigoriev I.V."/>
            <person name="Debuchy R."/>
            <person name="Gladieux P."/>
            <person name="Thoren M.H."/>
            <person name="Johannesson H."/>
        </authorList>
    </citation>
    <scope>NUCLEOTIDE SEQUENCE</scope>
    <source>
        <strain evidence="2">PSN324</strain>
    </source>
</reference>
<keyword evidence="3" id="KW-1185">Reference proteome</keyword>
<comment type="caution">
    <text evidence="2">The sequence shown here is derived from an EMBL/GenBank/DDBJ whole genome shotgun (WGS) entry which is preliminary data.</text>
</comment>
<evidence type="ECO:0000313" key="3">
    <source>
        <dbReference type="Proteomes" id="UP001321749"/>
    </source>
</evidence>
<dbReference type="AlphaFoldDB" id="A0AAV9HR92"/>
<feature type="region of interest" description="Disordered" evidence="1">
    <location>
        <begin position="292"/>
        <end position="316"/>
    </location>
</feature>
<sequence length="344" mass="38251">MWPTTPKLNISQNVGPTSPPETPRTSSPVFGRKNSPPPPGSFGAQIHADHLRPMAPPALSTGNPVAFNSFGGPNFTHPRVLRPDQLSPRATSCSSPSSSTDDSSDDESAGASLPATPEHGRRTMASPPPQVHPLPRLASRVAGRSVPIKAVAERVISHEETNFTIEELSDFADSDDERDGVLRPDYIEYAESNRSRSRSRHRQPEIGPMMREFNNLACIDDSGDETDLDEAEYREFLIKRREDKRRRRMTSGSIGKRTISESIGSDSDREDIKSWIGAEEIGSSARRLRRRIGDRRSLQFTDPSPPRIDELDEPESCDDEILISETLAKELPYYEYVTMEVDSP</sequence>
<feature type="compositionally biased region" description="Low complexity" evidence="1">
    <location>
        <begin position="87"/>
        <end position="101"/>
    </location>
</feature>
<evidence type="ECO:0000313" key="2">
    <source>
        <dbReference type="EMBL" id="KAK4462560.1"/>
    </source>
</evidence>
<feature type="region of interest" description="Disordered" evidence="1">
    <location>
        <begin position="1"/>
        <end position="143"/>
    </location>
</feature>
<protein>
    <submittedName>
        <fullName evidence="2">Uncharacterized protein</fullName>
    </submittedName>
</protein>
<feature type="region of interest" description="Disordered" evidence="1">
    <location>
        <begin position="247"/>
        <end position="269"/>
    </location>
</feature>
<evidence type="ECO:0000256" key="1">
    <source>
        <dbReference type="SAM" id="MobiDB-lite"/>
    </source>
</evidence>
<accession>A0AAV9HR92</accession>
<proteinExistence type="predicted"/>
<feature type="compositionally biased region" description="Polar residues" evidence="1">
    <location>
        <begin position="1"/>
        <end position="15"/>
    </location>
</feature>